<dbReference type="GO" id="GO:0006313">
    <property type="term" value="P:DNA transposition"/>
    <property type="evidence" value="ECO:0007669"/>
    <property type="project" value="InterPro"/>
</dbReference>
<accession>A0A1G2KTP0</accession>
<evidence type="ECO:0000313" key="2">
    <source>
        <dbReference type="EMBL" id="OHA02835.1"/>
    </source>
</evidence>
<proteinExistence type="predicted"/>
<dbReference type="GO" id="GO:0003677">
    <property type="term" value="F:DNA binding"/>
    <property type="evidence" value="ECO:0007669"/>
    <property type="project" value="InterPro"/>
</dbReference>
<protein>
    <recommendedName>
        <fullName evidence="1">Transposase IS200-like domain-containing protein</fullName>
    </recommendedName>
</protein>
<dbReference type="Gene3D" id="3.30.70.1290">
    <property type="entry name" value="Transposase IS200-like"/>
    <property type="match status" value="1"/>
</dbReference>
<name>A0A1G2KTP0_9BACT</name>
<dbReference type="InterPro" id="IPR002686">
    <property type="entry name" value="Transposase_17"/>
</dbReference>
<dbReference type="Proteomes" id="UP000177177">
    <property type="component" value="Unassembled WGS sequence"/>
</dbReference>
<dbReference type="Pfam" id="PF01797">
    <property type="entry name" value="Y1_Tnp"/>
    <property type="match status" value="1"/>
</dbReference>
<dbReference type="AlphaFoldDB" id="A0A1G2KTP0"/>
<dbReference type="SMART" id="SM01321">
    <property type="entry name" value="Y1_Tnp"/>
    <property type="match status" value="1"/>
</dbReference>
<comment type="caution">
    <text evidence="2">The sequence shown here is derived from an EMBL/GenBank/DDBJ whole genome shotgun (WGS) entry which is preliminary data.</text>
</comment>
<evidence type="ECO:0000313" key="3">
    <source>
        <dbReference type="Proteomes" id="UP000177177"/>
    </source>
</evidence>
<feature type="domain" description="Transposase IS200-like" evidence="1">
    <location>
        <begin position="2"/>
        <end position="143"/>
    </location>
</feature>
<dbReference type="InterPro" id="IPR036515">
    <property type="entry name" value="Transposase_17_sf"/>
</dbReference>
<evidence type="ECO:0000259" key="1">
    <source>
        <dbReference type="SMART" id="SM01321"/>
    </source>
</evidence>
<gene>
    <name evidence="2" type="ORF">A3C92_01450</name>
</gene>
<dbReference type="GO" id="GO:0004803">
    <property type="term" value="F:transposase activity"/>
    <property type="evidence" value="ECO:0007669"/>
    <property type="project" value="InterPro"/>
</dbReference>
<dbReference type="PANTHER" id="PTHR34322">
    <property type="entry name" value="TRANSPOSASE, Y1_TNP DOMAIN-CONTAINING"/>
    <property type="match status" value="1"/>
</dbReference>
<organism evidence="2 3">
    <name type="scientific">Candidatus Sungbacteria bacterium RIFCSPHIGHO2_02_FULL_53_17</name>
    <dbReference type="NCBI Taxonomy" id="1802275"/>
    <lineage>
        <taxon>Bacteria</taxon>
        <taxon>Candidatus Sungiibacteriota</taxon>
    </lineage>
</organism>
<dbReference type="EMBL" id="MHQN01000030">
    <property type="protein sequence ID" value="OHA02835.1"/>
    <property type="molecule type" value="Genomic_DNA"/>
</dbReference>
<dbReference type="SUPFAM" id="SSF143422">
    <property type="entry name" value="Transposase IS200-like"/>
    <property type="match status" value="1"/>
</dbReference>
<reference evidence="2 3" key="1">
    <citation type="journal article" date="2016" name="Nat. Commun.">
        <title>Thousands of microbial genomes shed light on interconnected biogeochemical processes in an aquifer system.</title>
        <authorList>
            <person name="Anantharaman K."/>
            <person name="Brown C.T."/>
            <person name="Hug L.A."/>
            <person name="Sharon I."/>
            <person name="Castelle C.J."/>
            <person name="Probst A.J."/>
            <person name="Thomas B.C."/>
            <person name="Singh A."/>
            <person name="Wilkins M.J."/>
            <person name="Karaoz U."/>
            <person name="Brodie E.L."/>
            <person name="Williams K.H."/>
            <person name="Hubbard S.S."/>
            <person name="Banfield J.F."/>
        </authorList>
    </citation>
    <scope>NUCLEOTIDE SEQUENCE [LARGE SCALE GENOMIC DNA]</scope>
</reference>
<dbReference type="PANTHER" id="PTHR34322:SF2">
    <property type="entry name" value="TRANSPOSASE IS200-LIKE DOMAIN-CONTAINING PROTEIN"/>
    <property type="match status" value="1"/>
</dbReference>
<sequence>MIIGELYHVYNRGVEKRIIFVTRQHYMRFVAAMRFFNTSRQVTLRDFLGSNSAKTTGVQPLQAGRRLVQIGAFILMPNHFHFLLKPLVEGGISLFMQKLGSGYTAFFNLKHSRSGVLFQGRYKVKHIDSDRYARYIQAYIPLNALDRAMPDWRENGIKKINEAKRIASVYPWSSFSSYIGENSFPDILEPTFIHDFFETKKEFENFVFSWSEDDNKYMPGAVAG</sequence>